<feature type="transmembrane region" description="Helical" evidence="2">
    <location>
        <begin position="111"/>
        <end position="132"/>
    </location>
</feature>
<gene>
    <name evidence="3" type="ORF">CVS27_08555</name>
</gene>
<evidence type="ECO:0000313" key="4">
    <source>
        <dbReference type="Proteomes" id="UP000237061"/>
    </source>
</evidence>
<organism evidence="3 4">
    <name type="scientific">Arthrobacter glacialis</name>
    <dbReference type="NCBI Taxonomy" id="1664"/>
    <lineage>
        <taxon>Bacteria</taxon>
        <taxon>Bacillati</taxon>
        <taxon>Actinomycetota</taxon>
        <taxon>Actinomycetes</taxon>
        <taxon>Micrococcales</taxon>
        <taxon>Micrococcaceae</taxon>
        <taxon>Arthrobacter</taxon>
    </lineage>
</organism>
<feature type="transmembrane region" description="Helical" evidence="2">
    <location>
        <begin position="139"/>
        <end position="159"/>
    </location>
</feature>
<keyword evidence="4" id="KW-1185">Reference proteome</keyword>
<accession>A0A2S3ZYF7</accession>
<feature type="region of interest" description="Disordered" evidence="1">
    <location>
        <begin position="188"/>
        <end position="229"/>
    </location>
</feature>
<sequence length="229" mass="25151">MGTPAHWLLPLCADKVSGMLSSLLALPLAPAPDPYDYSYNSDPTMDSAATLGIFALFMGIYAVIFLVIWLASGFAWAGLFGKAGQPKWAAFVPFYNTWIMVKIAGRPESNFWLQFIPYAGIYWTVLTLNDLAKSFGKDVAYTVGLIFVPVVFAAILSYGDAKYLGPAYRTPEQKYYEQQYGQQQYAPTQYGGATFGQHYGQPDPAAQQYPGAQQYPAQPPYGSGPTQQS</sequence>
<dbReference type="Proteomes" id="UP000237061">
    <property type="component" value="Unassembled WGS sequence"/>
</dbReference>
<keyword evidence="2" id="KW-0472">Membrane</keyword>
<protein>
    <recommendedName>
        <fullName evidence="5">Signal peptidase I</fullName>
    </recommendedName>
</protein>
<keyword evidence="2" id="KW-1133">Transmembrane helix</keyword>
<name>A0A2S3ZYF7_ARTGL</name>
<dbReference type="InterPro" id="IPR043739">
    <property type="entry name" value="DUF5684"/>
</dbReference>
<dbReference type="Pfam" id="PF18936">
    <property type="entry name" value="DUF5684"/>
    <property type="match status" value="1"/>
</dbReference>
<dbReference type="EMBL" id="PPXC01000005">
    <property type="protein sequence ID" value="POH73952.1"/>
    <property type="molecule type" value="Genomic_DNA"/>
</dbReference>
<dbReference type="AlphaFoldDB" id="A0A2S3ZYF7"/>
<proteinExistence type="predicted"/>
<evidence type="ECO:0000256" key="1">
    <source>
        <dbReference type="SAM" id="MobiDB-lite"/>
    </source>
</evidence>
<reference evidence="3 4" key="1">
    <citation type="submission" date="2018-01" db="EMBL/GenBank/DDBJ databases">
        <title>Arthrobacter sp. nov., from glaciers in China.</title>
        <authorList>
            <person name="Liu Q."/>
            <person name="Xin Y.-H."/>
        </authorList>
    </citation>
    <scope>NUCLEOTIDE SEQUENCE [LARGE SCALE GENOMIC DNA]</scope>
    <source>
        <strain evidence="3 4">HLT2-12-2</strain>
    </source>
</reference>
<feature type="compositionally biased region" description="Low complexity" evidence="1">
    <location>
        <begin position="199"/>
        <end position="229"/>
    </location>
</feature>
<evidence type="ECO:0008006" key="5">
    <source>
        <dbReference type="Google" id="ProtNLM"/>
    </source>
</evidence>
<feature type="transmembrane region" description="Helical" evidence="2">
    <location>
        <begin position="49"/>
        <end position="76"/>
    </location>
</feature>
<feature type="transmembrane region" description="Helical" evidence="2">
    <location>
        <begin position="7"/>
        <end position="29"/>
    </location>
</feature>
<evidence type="ECO:0000256" key="2">
    <source>
        <dbReference type="SAM" id="Phobius"/>
    </source>
</evidence>
<keyword evidence="2" id="KW-0812">Transmembrane</keyword>
<comment type="caution">
    <text evidence="3">The sequence shown here is derived from an EMBL/GenBank/DDBJ whole genome shotgun (WGS) entry which is preliminary data.</text>
</comment>
<evidence type="ECO:0000313" key="3">
    <source>
        <dbReference type="EMBL" id="POH73952.1"/>
    </source>
</evidence>